<dbReference type="SUPFAM" id="SSF53706">
    <property type="entry name" value="Formate dehydrogenase/DMSO reductase, domains 1-3"/>
    <property type="match status" value="1"/>
</dbReference>
<dbReference type="Gene3D" id="2.20.25.90">
    <property type="entry name" value="ADC-like domains"/>
    <property type="match status" value="1"/>
</dbReference>
<keyword evidence="4" id="KW-0411">Iron-sulfur</keyword>
<evidence type="ECO:0000313" key="7">
    <source>
        <dbReference type="Proteomes" id="UP000028411"/>
    </source>
</evidence>
<dbReference type="InterPro" id="IPR006657">
    <property type="entry name" value="MoPterin_dinucl-bd_dom"/>
</dbReference>
<dbReference type="GO" id="GO:0051536">
    <property type="term" value="F:iron-sulfur cluster binding"/>
    <property type="evidence" value="ECO:0007669"/>
    <property type="project" value="UniProtKB-KW"/>
</dbReference>
<dbReference type="CDD" id="cd02775">
    <property type="entry name" value="MopB_CT"/>
    <property type="match status" value="1"/>
</dbReference>
<dbReference type="Gene3D" id="2.40.40.20">
    <property type="match status" value="1"/>
</dbReference>
<keyword evidence="6" id="KW-0560">Oxidoreductase</keyword>
<protein>
    <submittedName>
        <fullName evidence="6">Nitrate reductase</fullName>
        <ecNumber evidence="6">1.7.99.4</ecNumber>
    </submittedName>
</protein>
<dbReference type="Pfam" id="PF00384">
    <property type="entry name" value="Molybdopterin"/>
    <property type="match status" value="1"/>
</dbReference>
<dbReference type="RefSeq" id="WP_037448692.1">
    <property type="nucleotide sequence ID" value="NZ_JFHR01000010.1"/>
</dbReference>
<dbReference type="Gene3D" id="3.40.50.740">
    <property type="match status" value="1"/>
</dbReference>
<dbReference type="GO" id="GO:0046872">
    <property type="term" value="F:metal ion binding"/>
    <property type="evidence" value="ECO:0007669"/>
    <property type="project" value="UniProtKB-KW"/>
</dbReference>
<comment type="similarity">
    <text evidence="1">Belongs to the prokaryotic molybdopterin-containing oxidoreductase family.</text>
</comment>
<dbReference type="Gene3D" id="3.40.228.10">
    <property type="entry name" value="Dimethylsulfoxide Reductase, domain 2"/>
    <property type="match status" value="1"/>
</dbReference>
<feature type="domain" description="4Fe-4S Mo/W bis-MGD-type" evidence="5">
    <location>
        <begin position="3"/>
        <end position="59"/>
    </location>
</feature>
<dbReference type="OrthoDB" id="9759518at2"/>
<dbReference type="PANTHER" id="PTHR43742">
    <property type="entry name" value="TRIMETHYLAMINE-N-OXIDE REDUCTASE"/>
    <property type="match status" value="1"/>
</dbReference>
<proteinExistence type="inferred from homology"/>
<dbReference type="PROSITE" id="PS51669">
    <property type="entry name" value="4FE4S_MOW_BIS_MGD"/>
    <property type="match status" value="1"/>
</dbReference>
<evidence type="ECO:0000256" key="2">
    <source>
        <dbReference type="ARBA" id="ARBA00022723"/>
    </source>
</evidence>
<dbReference type="GO" id="GO:0043546">
    <property type="term" value="F:molybdopterin cofactor binding"/>
    <property type="evidence" value="ECO:0007669"/>
    <property type="project" value="InterPro"/>
</dbReference>
<dbReference type="eggNOG" id="COG0243">
    <property type="taxonomic scope" value="Bacteria"/>
</dbReference>
<reference evidence="6 7" key="1">
    <citation type="submission" date="2014-02" db="EMBL/GenBank/DDBJ databases">
        <title>Whole genome sequence of Sphingobium chlorophenolicum NBRC 16172.</title>
        <authorList>
            <person name="Gan H.M."/>
            <person name="Gan H.Y."/>
            <person name="Chew T.H."/>
            <person name="Savka M.A."/>
        </authorList>
    </citation>
    <scope>NUCLEOTIDE SEQUENCE [LARGE SCALE GENOMIC DNA]</scope>
    <source>
        <strain evidence="6 7">NBRC 16172</strain>
    </source>
</reference>
<organism evidence="6 7">
    <name type="scientific">Sphingobium chlorophenolicum</name>
    <dbReference type="NCBI Taxonomy" id="46429"/>
    <lineage>
        <taxon>Bacteria</taxon>
        <taxon>Pseudomonadati</taxon>
        <taxon>Pseudomonadota</taxon>
        <taxon>Alphaproteobacteria</taxon>
        <taxon>Sphingomonadales</taxon>
        <taxon>Sphingomonadaceae</taxon>
        <taxon>Sphingobium</taxon>
    </lineage>
</organism>
<accession>A0A081RGR1</accession>
<name>A0A081RGR1_SPHCR</name>
<dbReference type="AlphaFoldDB" id="A0A081RGR1"/>
<dbReference type="InterPro" id="IPR050612">
    <property type="entry name" value="Prok_Mopterin_Oxidored"/>
</dbReference>
<keyword evidence="3" id="KW-0408">Iron</keyword>
<dbReference type="EC" id="1.7.99.4" evidence="6"/>
<dbReference type="SMART" id="SM00926">
    <property type="entry name" value="Molybdop_Fe4S4"/>
    <property type="match status" value="1"/>
</dbReference>
<dbReference type="PANTHER" id="PTHR43742:SF6">
    <property type="entry name" value="OXIDOREDUCTASE YYAE-RELATED"/>
    <property type="match status" value="1"/>
</dbReference>
<gene>
    <name evidence="6" type="ORF">BV95_01192</name>
</gene>
<dbReference type="Pfam" id="PF01568">
    <property type="entry name" value="Molydop_binding"/>
    <property type="match status" value="1"/>
</dbReference>
<dbReference type="Pfam" id="PF04879">
    <property type="entry name" value="Molybdop_Fe4S4"/>
    <property type="match status" value="1"/>
</dbReference>
<dbReference type="InterPro" id="IPR009010">
    <property type="entry name" value="Asp_de-COase-like_dom_sf"/>
</dbReference>
<evidence type="ECO:0000259" key="5">
    <source>
        <dbReference type="PROSITE" id="PS51669"/>
    </source>
</evidence>
<keyword evidence="2" id="KW-0479">Metal-binding</keyword>
<dbReference type="PATRIC" id="fig|46429.4.peg.1153"/>
<dbReference type="GO" id="GO:0016491">
    <property type="term" value="F:oxidoreductase activity"/>
    <property type="evidence" value="ECO:0007669"/>
    <property type="project" value="UniProtKB-KW"/>
</dbReference>
<dbReference type="InterPro" id="IPR006656">
    <property type="entry name" value="Mopterin_OxRdtase"/>
</dbReference>
<dbReference type="EMBL" id="JFHR01000010">
    <property type="protein sequence ID" value="KEQ54384.1"/>
    <property type="molecule type" value="Genomic_DNA"/>
</dbReference>
<dbReference type="SUPFAM" id="SSF50692">
    <property type="entry name" value="ADC-like"/>
    <property type="match status" value="1"/>
</dbReference>
<dbReference type="Proteomes" id="UP000028411">
    <property type="component" value="Unassembled WGS sequence"/>
</dbReference>
<evidence type="ECO:0000256" key="4">
    <source>
        <dbReference type="ARBA" id="ARBA00023014"/>
    </source>
</evidence>
<comment type="caution">
    <text evidence="6">The sequence shown here is derived from an EMBL/GenBank/DDBJ whole genome shotgun (WGS) entry which is preliminary data.</text>
</comment>
<evidence type="ECO:0000256" key="1">
    <source>
        <dbReference type="ARBA" id="ARBA00010312"/>
    </source>
</evidence>
<sequence length="727" mass="77929">MNAQVHPSICRLCTAYCPIQVTVEDGRATKVTGNPRAPLYGGYSCPKGRALPDQHYGEQRLLHSLKRGPDGFGAIPSDRAMDEIAERLAAIIAEHGPRSVALYVGMGLVPFVASTSIAAGWLNGIGSSMFFTAGSIDKPGILIALAHHGMWQAGQPQFDTADAWLLVGINPVISKSPGFPGQNPGRVLKDMERAQAKLIVIDPRVTETAKRAHIHLQARPGEDAAILAGMIRIILTEGLEDKDFVAANTQGVAGLRDAVEPFTPACVATRADISEDDLLAAARIFAAARNAGVSCGTGPSFATHSTLTEYLALCLASLCGHWAREGELLAKPNVLLPGYQARAQPWPPFRAWGFEPRLRVRGLGGCASGLSAAALADEILLPGPGQVKALIVAGGNPMMAWPDQKRAFAALQKLDLLVTMDTEMTATAELSDYVIAPRLTLETPMTTYMPESVKYYGTTRGFPQPYAAYTPSLVEPPAGSDVMEDWEFFWGLAQRMGTQIDVTMRYGNGPQAEAPPMTFTLDPTGPKPTTDALIELSCQGSRISLERVKQYPDGQIFESDQRVLPRASGNDDRLELAAPPMLDELAQLLAEDNRAIESDYPFRLLPRRTNTILNSFGRRIARLAGDGVNPAYMHPDDLTILNIAEGDCVTIRSPHGEIQGTVAAEAALRPGTISMAHGFGANPGSDDPLHLGANTGRLISVEDGYDPVTGLPRMGGIPVRIMPADRP</sequence>
<evidence type="ECO:0000313" key="6">
    <source>
        <dbReference type="EMBL" id="KEQ54384.1"/>
    </source>
</evidence>
<dbReference type="InterPro" id="IPR006963">
    <property type="entry name" value="Mopterin_OxRdtase_4Fe-4S_dom"/>
</dbReference>
<evidence type="ECO:0000256" key="3">
    <source>
        <dbReference type="ARBA" id="ARBA00023004"/>
    </source>
</evidence>